<dbReference type="AlphaFoldDB" id="T0ZFS2"/>
<dbReference type="InterPro" id="IPR036812">
    <property type="entry name" value="NAD(P)_OxRdtase_dom_sf"/>
</dbReference>
<evidence type="ECO:0000313" key="3">
    <source>
        <dbReference type="EMBL" id="EQD43177.1"/>
    </source>
</evidence>
<evidence type="ECO:0000259" key="2">
    <source>
        <dbReference type="Pfam" id="PF00248"/>
    </source>
</evidence>
<dbReference type="Gene3D" id="3.20.20.100">
    <property type="entry name" value="NADP-dependent oxidoreductase domain"/>
    <property type="match status" value="1"/>
</dbReference>
<dbReference type="PANTHER" id="PTHR43625">
    <property type="entry name" value="AFLATOXIN B1 ALDEHYDE REDUCTASE"/>
    <property type="match status" value="1"/>
</dbReference>
<feature type="non-terminal residue" evidence="3">
    <location>
        <position position="94"/>
    </location>
</feature>
<dbReference type="EMBL" id="AUZY01009182">
    <property type="protein sequence ID" value="EQD43177.1"/>
    <property type="molecule type" value="Genomic_DNA"/>
</dbReference>
<accession>T0ZFS2</accession>
<dbReference type="GO" id="GO:0005737">
    <property type="term" value="C:cytoplasm"/>
    <property type="evidence" value="ECO:0007669"/>
    <property type="project" value="TreeGrafter"/>
</dbReference>
<sequence length="94" mass="10145">MRMRTLGRNGPTVSAIGLGCMGMSQSYGIPDETGGRATLDRALELGITFFDTADIYGPYTNERLVGRHLARVRERVFLATKCGFVPGAPGTPPR</sequence>
<dbReference type="GO" id="GO:0016491">
    <property type="term" value="F:oxidoreductase activity"/>
    <property type="evidence" value="ECO:0007669"/>
    <property type="project" value="UniProtKB-KW"/>
</dbReference>
<gene>
    <name evidence="3" type="ORF">B1B_13930</name>
</gene>
<name>T0ZFS2_9ZZZZ</name>
<keyword evidence="1" id="KW-0560">Oxidoreductase</keyword>
<dbReference type="PROSITE" id="PS51257">
    <property type="entry name" value="PROKAR_LIPOPROTEIN"/>
    <property type="match status" value="1"/>
</dbReference>
<dbReference type="PANTHER" id="PTHR43625:SF40">
    <property type="entry name" value="ALDO-KETO REDUCTASE YAKC [NADP(+)]"/>
    <property type="match status" value="1"/>
</dbReference>
<evidence type="ECO:0000256" key="1">
    <source>
        <dbReference type="ARBA" id="ARBA00023002"/>
    </source>
</evidence>
<feature type="domain" description="NADP-dependent oxidoreductase" evidence="2">
    <location>
        <begin position="15"/>
        <end position="82"/>
    </location>
</feature>
<reference evidence="3" key="2">
    <citation type="journal article" date="2014" name="ISME J.">
        <title>Microbial stratification in low pH oxic and suboxic macroscopic growths along an acid mine drainage.</title>
        <authorList>
            <person name="Mendez-Garcia C."/>
            <person name="Mesa V."/>
            <person name="Sprenger R.R."/>
            <person name="Richter M."/>
            <person name="Diez M.S."/>
            <person name="Solano J."/>
            <person name="Bargiela R."/>
            <person name="Golyshina O.V."/>
            <person name="Manteca A."/>
            <person name="Ramos J.L."/>
            <person name="Gallego J.R."/>
            <person name="Llorente I."/>
            <person name="Martins Dos Santos V.A."/>
            <person name="Jensen O.N."/>
            <person name="Pelaez A.I."/>
            <person name="Sanchez J."/>
            <person name="Ferrer M."/>
        </authorList>
    </citation>
    <scope>NUCLEOTIDE SEQUENCE</scope>
</reference>
<comment type="caution">
    <text evidence="3">The sequence shown here is derived from an EMBL/GenBank/DDBJ whole genome shotgun (WGS) entry which is preliminary data.</text>
</comment>
<dbReference type="InterPro" id="IPR023210">
    <property type="entry name" value="NADP_OxRdtase_dom"/>
</dbReference>
<protein>
    <submittedName>
        <fullName evidence="3">Aldo/keto reductase</fullName>
    </submittedName>
</protein>
<dbReference type="InterPro" id="IPR050791">
    <property type="entry name" value="Aldo-Keto_reductase"/>
</dbReference>
<proteinExistence type="predicted"/>
<dbReference type="Pfam" id="PF00248">
    <property type="entry name" value="Aldo_ket_red"/>
    <property type="match status" value="1"/>
</dbReference>
<organism evidence="3">
    <name type="scientific">mine drainage metagenome</name>
    <dbReference type="NCBI Taxonomy" id="410659"/>
    <lineage>
        <taxon>unclassified sequences</taxon>
        <taxon>metagenomes</taxon>
        <taxon>ecological metagenomes</taxon>
    </lineage>
</organism>
<dbReference type="SUPFAM" id="SSF51430">
    <property type="entry name" value="NAD(P)-linked oxidoreductase"/>
    <property type="match status" value="1"/>
</dbReference>
<reference evidence="3" key="1">
    <citation type="submission" date="2013-08" db="EMBL/GenBank/DDBJ databases">
        <authorList>
            <person name="Mendez C."/>
            <person name="Richter M."/>
            <person name="Ferrer M."/>
            <person name="Sanchez J."/>
        </authorList>
    </citation>
    <scope>NUCLEOTIDE SEQUENCE</scope>
</reference>